<dbReference type="EMBL" id="CP062310">
    <property type="protein sequence ID" value="QOJ78240.1"/>
    <property type="molecule type" value="Genomic_DNA"/>
</dbReference>
<dbReference type="GeneID" id="59149346"/>
<organism evidence="1 2">
    <name type="scientific">Infirmifilum lucidum</name>
    <dbReference type="NCBI Taxonomy" id="2776706"/>
    <lineage>
        <taxon>Archaea</taxon>
        <taxon>Thermoproteota</taxon>
        <taxon>Thermoprotei</taxon>
        <taxon>Thermofilales</taxon>
        <taxon>Thermofilaceae</taxon>
        <taxon>Infirmifilum</taxon>
    </lineage>
</organism>
<dbReference type="InterPro" id="IPR038078">
    <property type="entry name" value="PhoU-like_sf"/>
</dbReference>
<dbReference type="KEGG" id="thel:IG193_05580"/>
<reference evidence="1 2" key="1">
    <citation type="submission" date="2020-10" db="EMBL/GenBank/DDBJ databases">
        <title>Thermofilum lucidum 3507LT sp. nov. a novel member of Thermofilaceae family isolated from Chile hot spring, and proposal of description order Thermofilales.</title>
        <authorList>
            <person name="Zayulina K.S."/>
            <person name="Elcheninov A.G."/>
            <person name="Toshchakov S.V."/>
            <person name="Kublanov I.V."/>
        </authorList>
    </citation>
    <scope>NUCLEOTIDE SEQUENCE [LARGE SCALE GENOMIC DNA]</scope>
    <source>
        <strain evidence="1 2">3507LT</strain>
    </source>
</reference>
<sequence length="217" mass="25031">MSSVSVADAKLISILRRELVLAQDILSDIRRVIRSLNDASQKEDQKKLLEHAQAAKNQTKDLQTEYLTYLSKISRMLEHKEEWVRIGSRIMEVIDRLSGITYRLSFLIERNWVVPAHIQADLLDMCQEFERMISTMDDLLGRLQSNPPQALEDIKKISEYENKIDSIYRTTIFNILDSNISSSTSLLLLSVAEMLEDSSDTIYELTSNVYILLFDLL</sequence>
<proteinExistence type="predicted"/>
<dbReference type="AlphaFoldDB" id="A0A7L9FEL7"/>
<evidence type="ECO:0000313" key="1">
    <source>
        <dbReference type="EMBL" id="QOJ78240.1"/>
    </source>
</evidence>
<dbReference type="RefSeq" id="WP_192818212.1">
    <property type="nucleotide sequence ID" value="NZ_CP062310.1"/>
</dbReference>
<dbReference type="Proteomes" id="UP000594121">
    <property type="component" value="Chromosome"/>
</dbReference>
<evidence type="ECO:0000313" key="2">
    <source>
        <dbReference type="Proteomes" id="UP000594121"/>
    </source>
</evidence>
<name>A0A7L9FEL7_9CREN</name>
<dbReference type="InParanoid" id="A0A7L9FEL7"/>
<gene>
    <name evidence="1" type="ORF">IG193_05580</name>
</gene>
<protein>
    <recommendedName>
        <fullName evidence="3">DUF47 family protein</fullName>
    </recommendedName>
</protein>
<keyword evidence="2" id="KW-1185">Reference proteome</keyword>
<accession>A0A7L9FEL7</accession>
<dbReference type="Gene3D" id="1.20.58.220">
    <property type="entry name" value="Phosphate transport system protein phou homolog 2, domain 2"/>
    <property type="match status" value="1"/>
</dbReference>
<evidence type="ECO:0008006" key="3">
    <source>
        <dbReference type="Google" id="ProtNLM"/>
    </source>
</evidence>